<dbReference type="PANTHER" id="PTHR31147:SF66">
    <property type="entry name" value="OS05G0315700 PROTEIN"/>
    <property type="match status" value="1"/>
</dbReference>
<keyword evidence="4" id="KW-1185">Reference proteome</keyword>
<organism evidence="3 4">
    <name type="scientific">Handroanthus impetiginosus</name>
    <dbReference type="NCBI Taxonomy" id="429701"/>
    <lineage>
        <taxon>Eukaryota</taxon>
        <taxon>Viridiplantae</taxon>
        <taxon>Streptophyta</taxon>
        <taxon>Embryophyta</taxon>
        <taxon>Tracheophyta</taxon>
        <taxon>Spermatophyta</taxon>
        <taxon>Magnoliopsida</taxon>
        <taxon>eudicotyledons</taxon>
        <taxon>Gunneridae</taxon>
        <taxon>Pentapetalae</taxon>
        <taxon>asterids</taxon>
        <taxon>lamiids</taxon>
        <taxon>Lamiales</taxon>
        <taxon>Bignoniaceae</taxon>
        <taxon>Crescentiina</taxon>
        <taxon>Tabebuia alliance</taxon>
        <taxon>Handroanthus</taxon>
    </lineage>
</organism>
<name>A0A2G9HPB3_9LAMI</name>
<keyword evidence="3" id="KW-0012">Acyltransferase</keyword>
<dbReference type="PANTHER" id="PTHR31147">
    <property type="entry name" value="ACYL TRANSFERASE 4"/>
    <property type="match status" value="1"/>
</dbReference>
<dbReference type="STRING" id="429701.A0A2G9HPB3"/>
<evidence type="ECO:0000313" key="3">
    <source>
        <dbReference type="EMBL" id="PIN19367.1"/>
    </source>
</evidence>
<sequence>MAASKTLVFKVKRCQPQLVVAEKTTPNEIKQLSDIDDQQGLRFLVPIIFFYPPRVGGELDPVKIIREGLAKALVCYYPFAGRIIEGPNGKFMVNCNNEGVMFVEADADVKLEQLGDGILPPCPYMEEFMCRVKDSRGIVGCPLLFIQVTRFICGGFSLGIRLNHTMADVGGLMLFLIATNELLKGASTPSIPPVWQRELLNARSPPKITCIHNEFDELIPDSQNPMDEVVQTSIFFGPKELQALKNQLPTNKISSCSRFDLITACIWKCRTIALEPNPREISRVSIIMSARLKKEIGLPIGYYGNGIVYPAAISKAGILCESPLIYALDLVQRAKIQLSKEYIKSVADLMVIKGRPKYVTKLNFIVSDLTRFGFDKIDLGWGKPLYAGVPCAISLISCCTNSKNDEGEDGISVPICLSSLAMEKFQKELEKMISRPISRI</sequence>
<dbReference type="OrthoDB" id="1483986at2759"/>
<dbReference type="EMBL" id="NKXS01001286">
    <property type="protein sequence ID" value="PIN19367.1"/>
    <property type="molecule type" value="Genomic_DNA"/>
</dbReference>
<evidence type="ECO:0000256" key="2">
    <source>
        <dbReference type="ARBA" id="ARBA00022679"/>
    </source>
</evidence>
<gene>
    <name evidence="3" type="ORF">CDL12_07944</name>
</gene>
<dbReference type="AlphaFoldDB" id="A0A2G9HPB3"/>
<dbReference type="Proteomes" id="UP000231279">
    <property type="component" value="Unassembled WGS sequence"/>
</dbReference>
<dbReference type="Pfam" id="PF02458">
    <property type="entry name" value="Transferase"/>
    <property type="match status" value="1"/>
</dbReference>
<reference evidence="4" key="1">
    <citation type="journal article" date="2018" name="Gigascience">
        <title>Genome assembly of the Pink Ipe (Handroanthus impetiginosus, Bignoniaceae), a highly valued, ecologically keystone Neotropical timber forest tree.</title>
        <authorList>
            <person name="Silva-Junior O.B."/>
            <person name="Grattapaglia D."/>
            <person name="Novaes E."/>
            <person name="Collevatti R.G."/>
        </authorList>
    </citation>
    <scope>NUCLEOTIDE SEQUENCE [LARGE SCALE GENOMIC DNA]</scope>
    <source>
        <strain evidence="4">cv. UFG-1</strain>
    </source>
</reference>
<accession>A0A2G9HPB3</accession>
<dbReference type="InterPro" id="IPR050898">
    <property type="entry name" value="Plant_acyltransferase"/>
</dbReference>
<evidence type="ECO:0000256" key="1">
    <source>
        <dbReference type="ARBA" id="ARBA00009861"/>
    </source>
</evidence>
<dbReference type="Gene3D" id="3.30.559.10">
    <property type="entry name" value="Chloramphenicol acetyltransferase-like domain"/>
    <property type="match status" value="2"/>
</dbReference>
<dbReference type="EC" id="2.3.1.232" evidence="3"/>
<comment type="similarity">
    <text evidence="1">Belongs to the plant acyltransferase family.</text>
</comment>
<keyword evidence="2 3" id="KW-0808">Transferase</keyword>
<comment type="caution">
    <text evidence="3">The sequence shown here is derived from an EMBL/GenBank/DDBJ whole genome shotgun (WGS) entry which is preliminary data.</text>
</comment>
<protein>
    <submittedName>
        <fullName evidence="3">Benzyl alcohol O-benzoyltransferase</fullName>
        <ecNumber evidence="3">2.3.1.232</ecNumber>
    </submittedName>
</protein>
<dbReference type="InterPro" id="IPR023213">
    <property type="entry name" value="CAT-like_dom_sf"/>
</dbReference>
<dbReference type="GO" id="GO:0016746">
    <property type="term" value="F:acyltransferase activity"/>
    <property type="evidence" value="ECO:0007669"/>
    <property type="project" value="UniProtKB-KW"/>
</dbReference>
<proteinExistence type="inferred from homology"/>
<evidence type="ECO:0000313" key="4">
    <source>
        <dbReference type="Proteomes" id="UP000231279"/>
    </source>
</evidence>